<dbReference type="Gene3D" id="3.90.850.10">
    <property type="entry name" value="Fumarylacetoacetase-like, C-terminal domain"/>
    <property type="match status" value="1"/>
</dbReference>
<gene>
    <name evidence="1" type="ORF">G5B40_09865</name>
</gene>
<dbReference type="RefSeq" id="WP_165098035.1">
    <property type="nucleotide sequence ID" value="NZ_CP049056.1"/>
</dbReference>
<dbReference type="PANTHER" id="PTHR30143:SF0">
    <property type="entry name" value="2-KETO-4-PENTENOATE HYDRATASE"/>
    <property type="match status" value="1"/>
</dbReference>
<dbReference type="GO" id="GO:0008684">
    <property type="term" value="F:2-oxopent-4-enoate hydratase activity"/>
    <property type="evidence" value="ECO:0007669"/>
    <property type="project" value="TreeGrafter"/>
</dbReference>
<dbReference type="EMBL" id="CP049056">
    <property type="protein sequence ID" value="QIE55727.1"/>
    <property type="molecule type" value="Genomic_DNA"/>
</dbReference>
<protein>
    <recommendedName>
        <fullName evidence="3">2-keto-4-pentenoate hydratase</fullName>
    </recommendedName>
</protein>
<dbReference type="InterPro" id="IPR036663">
    <property type="entry name" value="Fumarylacetoacetase_C_sf"/>
</dbReference>
<evidence type="ECO:0000313" key="2">
    <source>
        <dbReference type="Proteomes" id="UP000503336"/>
    </source>
</evidence>
<dbReference type="GO" id="GO:0005737">
    <property type="term" value="C:cytoplasm"/>
    <property type="evidence" value="ECO:0007669"/>
    <property type="project" value="TreeGrafter"/>
</dbReference>
<dbReference type="SUPFAM" id="SSF56529">
    <property type="entry name" value="FAH"/>
    <property type="match status" value="1"/>
</dbReference>
<proteinExistence type="predicted"/>
<evidence type="ECO:0000313" key="1">
    <source>
        <dbReference type="EMBL" id="QIE55727.1"/>
    </source>
</evidence>
<dbReference type="Proteomes" id="UP000503336">
    <property type="component" value="Chromosome"/>
</dbReference>
<evidence type="ECO:0008006" key="3">
    <source>
        <dbReference type="Google" id="ProtNLM"/>
    </source>
</evidence>
<dbReference type="AlphaFoldDB" id="A0A7L5BYY6"/>
<dbReference type="PANTHER" id="PTHR30143">
    <property type="entry name" value="ACID HYDRATASE"/>
    <property type="match status" value="1"/>
</dbReference>
<keyword evidence="2" id="KW-1185">Reference proteome</keyword>
<accession>A0A7L5BYY6</accession>
<sequence length="262" mass="27668">MTTDRTDAIAREIIRQHEAGEPFRNLEGDLAPRDMAEAYAAQFRLQEIHAETGRGALGGRKIALASKVQQALCGVDHPLAGGIFASEIHDSPATLDLAAYHGLGLEFELAVKLGADITPDDGPLDAAAARGRVASIHPAFEMIIDRGADYSALNGLTMAADNAWCAGIVLGPAIEGWRELDVDELSGALFWNDEPPATARVGDADPFGSLAWVASVLTGAGRALKAGEVIITGSVIRTRAPQAGDHVRYRIGETAEVELRIA</sequence>
<dbReference type="KEGG" id="hdh:G5B40_09865"/>
<organism evidence="1 2">
    <name type="scientific">Pikeienuella piscinae</name>
    <dbReference type="NCBI Taxonomy" id="2748098"/>
    <lineage>
        <taxon>Bacteria</taxon>
        <taxon>Pseudomonadati</taxon>
        <taxon>Pseudomonadota</taxon>
        <taxon>Alphaproteobacteria</taxon>
        <taxon>Rhodobacterales</taxon>
        <taxon>Paracoccaceae</taxon>
        <taxon>Pikeienuella</taxon>
    </lineage>
</organism>
<reference evidence="1 2" key="1">
    <citation type="submission" date="2020-02" db="EMBL/GenBank/DDBJ databases">
        <title>complete genome sequence of Rhodobacteraceae bacterium.</title>
        <authorList>
            <person name="Park J."/>
            <person name="Kim Y.-S."/>
            <person name="Kim K.-H."/>
        </authorList>
    </citation>
    <scope>NUCLEOTIDE SEQUENCE [LARGE SCALE GENOMIC DNA]</scope>
    <source>
        <strain evidence="1 2">RR4-56</strain>
    </source>
</reference>
<name>A0A7L5BYY6_9RHOB</name>
<dbReference type="InterPro" id="IPR050772">
    <property type="entry name" value="Hydratase-Decarb/MhpD_sf"/>
</dbReference>